<dbReference type="Proteomes" id="UP000257123">
    <property type="component" value="Unassembled WGS sequence"/>
</dbReference>
<evidence type="ECO:0000313" key="5">
    <source>
        <dbReference type="Proteomes" id="UP000257123"/>
    </source>
</evidence>
<feature type="transmembrane region" description="Helical" evidence="1">
    <location>
        <begin position="111"/>
        <end position="133"/>
    </location>
</feature>
<accession>A0A371R1W6</accession>
<dbReference type="Proteomes" id="UP000256877">
    <property type="component" value="Unassembled WGS sequence"/>
</dbReference>
<proteinExistence type="predicted"/>
<keyword evidence="1" id="KW-0812">Transmembrane</keyword>
<dbReference type="EMBL" id="NMUF01000026">
    <property type="protein sequence ID" value="RFA97493.1"/>
    <property type="molecule type" value="Genomic_DNA"/>
</dbReference>
<sequence length="156" mass="16855">MILSLVAALLAFLIAFVEPIAVPIYATTPVDVKNAAITIGGFSDQFIQLPIIGEIISVILLILTIYLEVFLKIKIGRLPKAIASLSVLYATPLPYIYIVNLKDVAVVMSNFAKYTSLSIYALALLIAASEGLLSTSRRARVIADISTTEEKTERGV</sequence>
<evidence type="ECO:0000256" key="1">
    <source>
        <dbReference type="SAM" id="Phobius"/>
    </source>
</evidence>
<dbReference type="AlphaFoldDB" id="A0A371R1W6"/>
<comment type="caution">
    <text evidence="3">The sequence shown here is derived from an EMBL/GenBank/DDBJ whole genome shotgun (WGS) entry which is preliminary data.</text>
</comment>
<gene>
    <name evidence="2" type="ORF">CGL51_03010</name>
    <name evidence="3" type="ORF">CGL52_09195</name>
</gene>
<feature type="transmembrane region" description="Helical" evidence="1">
    <location>
        <begin position="81"/>
        <end position="99"/>
    </location>
</feature>
<protein>
    <submittedName>
        <fullName evidence="3">Uncharacterized protein</fullName>
    </submittedName>
</protein>
<dbReference type="EMBL" id="NMUE01000006">
    <property type="protein sequence ID" value="RFA97430.1"/>
    <property type="molecule type" value="Genomic_DNA"/>
</dbReference>
<evidence type="ECO:0000313" key="3">
    <source>
        <dbReference type="EMBL" id="RFA97493.1"/>
    </source>
</evidence>
<evidence type="ECO:0000313" key="2">
    <source>
        <dbReference type="EMBL" id="RFA97430.1"/>
    </source>
</evidence>
<evidence type="ECO:0000313" key="4">
    <source>
        <dbReference type="Proteomes" id="UP000256877"/>
    </source>
</evidence>
<dbReference type="RefSeq" id="WP_116420638.1">
    <property type="nucleotide sequence ID" value="NZ_DAIOPL010000018.1"/>
</dbReference>
<organism evidence="3 4">
    <name type="scientific">Pyrobaculum aerophilum</name>
    <dbReference type="NCBI Taxonomy" id="13773"/>
    <lineage>
        <taxon>Archaea</taxon>
        <taxon>Thermoproteota</taxon>
        <taxon>Thermoprotei</taxon>
        <taxon>Thermoproteales</taxon>
        <taxon>Thermoproteaceae</taxon>
        <taxon>Pyrobaculum</taxon>
    </lineage>
</organism>
<dbReference type="OrthoDB" id="29207at2157"/>
<name>A0A371R1W6_9CREN</name>
<reference evidence="4 5" key="1">
    <citation type="submission" date="2017-07" db="EMBL/GenBank/DDBJ databases">
        <title>Draft genome sequence of aerobic hyperthermophilic archaea, Pyrobaculum aerophilum YKB31 and YKB32.</title>
        <authorList>
            <person name="Mochizuki T."/>
            <person name="Berliner A.J."/>
            <person name="Yoshida-Takashima Y."/>
            <person name="Takaki Y."/>
            <person name="Nunoura T."/>
            <person name="Takai K."/>
        </authorList>
    </citation>
    <scope>NUCLEOTIDE SEQUENCE [LARGE SCALE GENOMIC DNA]</scope>
    <source>
        <strain evidence="2 5">YKB31</strain>
        <strain evidence="3 4">YKB32</strain>
    </source>
</reference>
<feature type="transmembrane region" description="Helical" evidence="1">
    <location>
        <begin position="50"/>
        <end position="69"/>
    </location>
</feature>
<keyword evidence="1" id="KW-0472">Membrane</keyword>
<keyword evidence="1" id="KW-1133">Transmembrane helix</keyword>